<organism evidence="1 2">
    <name type="scientific">Zostera marina</name>
    <name type="common">Eelgrass</name>
    <dbReference type="NCBI Taxonomy" id="29655"/>
    <lineage>
        <taxon>Eukaryota</taxon>
        <taxon>Viridiplantae</taxon>
        <taxon>Streptophyta</taxon>
        <taxon>Embryophyta</taxon>
        <taxon>Tracheophyta</taxon>
        <taxon>Spermatophyta</taxon>
        <taxon>Magnoliopsida</taxon>
        <taxon>Liliopsida</taxon>
        <taxon>Zosteraceae</taxon>
        <taxon>Zostera</taxon>
    </lineage>
</organism>
<sequence length="61" mass="6987">MQDGIGDLQKVDLFISSAQDMEDELEMLGLKVKYHEDNVRYLKNRMNAVDRVVFDLQGSAP</sequence>
<dbReference type="Proteomes" id="UP000036987">
    <property type="component" value="Unassembled WGS sequence"/>
</dbReference>
<evidence type="ECO:0000313" key="1">
    <source>
        <dbReference type="EMBL" id="KMZ73476.1"/>
    </source>
</evidence>
<comment type="caution">
    <text evidence="1">The sequence shown here is derived from an EMBL/GenBank/DDBJ whole genome shotgun (WGS) entry which is preliminary data.</text>
</comment>
<keyword evidence="2" id="KW-1185">Reference proteome</keyword>
<dbReference type="EMBL" id="LFYR01000580">
    <property type="protein sequence ID" value="KMZ73476.1"/>
    <property type="molecule type" value="Genomic_DNA"/>
</dbReference>
<dbReference type="OrthoDB" id="1735727at2759"/>
<name>A0A0K9PWR9_ZOSMR</name>
<accession>A0A0K9PWR9</accession>
<reference evidence="2" key="1">
    <citation type="journal article" date="2016" name="Nature">
        <title>The genome of the seagrass Zostera marina reveals angiosperm adaptation to the sea.</title>
        <authorList>
            <person name="Olsen J.L."/>
            <person name="Rouze P."/>
            <person name="Verhelst B."/>
            <person name="Lin Y.-C."/>
            <person name="Bayer T."/>
            <person name="Collen J."/>
            <person name="Dattolo E."/>
            <person name="De Paoli E."/>
            <person name="Dittami S."/>
            <person name="Maumus F."/>
            <person name="Michel G."/>
            <person name="Kersting A."/>
            <person name="Lauritano C."/>
            <person name="Lohaus R."/>
            <person name="Toepel M."/>
            <person name="Tonon T."/>
            <person name="Vanneste K."/>
            <person name="Amirebrahimi M."/>
            <person name="Brakel J."/>
            <person name="Bostroem C."/>
            <person name="Chovatia M."/>
            <person name="Grimwood J."/>
            <person name="Jenkins J.W."/>
            <person name="Jueterbock A."/>
            <person name="Mraz A."/>
            <person name="Stam W.T."/>
            <person name="Tice H."/>
            <person name="Bornberg-Bauer E."/>
            <person name="Green P.J."/>
            <person name="Pearson G.A."/>
            <person name="Procaccini G."/>
            <person name="Duarte C.M."/>
            <person name="Schmutz J."/>
            <person name="Reusch T.B.H."/>
            <person name="Van de Peer Y."/>
        </authorList>
    </citation>
    <scope>NUCLEOTIDE SEQUENCE [LARGE SCALE GENOMIC DNA]</scope>
    <source>
        <strain evidence="2">cv. Finnish</strain>
    </source>
</reference>
<proteinExistence type="predicted"/>
<gene>
    <name evidence="1" type="ORF">ZOSMA_148G00250</name>
</gene>
<protein>
    <submittedName>
        <fullName evidence="1">Uncharacterized protein</fullName>
    </submittedName>
</protein>
<dbReference type="AlphaFoldDB" id="A0A0K9PWR9"/>
<evidence type="ECO:0000313" key="2">
    <source>
        <dbReference type="Proteomes" id="UP000036987"/>
    </source>
</evidence>